<name>A0A6J4Q7L8_9PSEU</name>
<organism evidence="2">
    <name type="scientific">uncultured Pseudonocardia sp</name>
    <dbReference type="NCBI Taxonomy" id="211455"/>
    <lineage>
        <taxon>Bacteria</taxon>
        <taxon>Bacillati</taxon>
        <taxon>Actinomycetota</taxon>
        <taxon>Actinomycetes</taxon>
        <taxon>Pseudonocardiales</taxon>
        <taxon>Pseudonocardiaceae</taxon>
        <taxon>Pseudonocardia</taxon>
        <taxon>environmental samples</taxon>
    </lineage>
</organism>
<proteinExistence type="predicted"/>
<feature type="compositionally biased region" description="Basic residues" evidence="1">
    <location>
        <begin position="30"/>
        <end position="46"/>
    </location>
</feature>
<feature type="non-terminal residue" evidence="2">
    <location>
        <position position="1"/>
    </location>
</feature>
<feature type="compositionally biased region" description="Low complexity" evidence="1">
    <location>
        <begin position="104"/>
        <end position="113"/>
    </location>
</feature>
<reference evidence="2" key="1">
    <citation type="submission" date="2020-02" db="EMBL/GenBank/DDBJ databases">
        <authorList>
            <person name="Meier V. D."/>
        </authorList>
    </citation>
    <scope>NUCLEOTIDE SEQUENCE</scope>
    <source>
        <strain evidence="2">AVDCRST_MAG66</strain>
    </source>
</reference>
<feature type="compositionally biased region" description="Low complexity" evidence="1">
    <location>
        <begin position="64"/>
        <end position="74"/>
    </location>
</feature>
<feature type="compositionally biased region" description="Low complexity" evidence="1">
    <location>
        <begin position="129"/>
        <end position="145"/>
    </location>
</feature>
<gene>
    <name evidence="2" type="ORF">AVDCRST_MAG66-3267</name>
</gene>
<protein>
    <submittedName>
        <fullName evidence="2">Uncharacterized protein</fullName>
    </submittedName>
</protein>
<evidence type="ECO:0000313" key="2">
    <source>
        <dbReference type="EMBL" id="CAA9430562.1"/>
    </source>
</evidence>
<sequence>GDRTEHAQGPRHRRADPRRGVRPLRPPGRPGHHARRRRDAVAHRPRAALPLLRQPFRTGDGRRPPAGRARAGRPAAPPGLDRHGRRRAGVVRRGSERLRRRRPAALPHRVAGARADRGRPRRPRGARGGVPALADRPGRRAAAGAARRRARPGRRPRRRGLRDAGGLPG</sequence>
<accession>A0A6J4Q7L8</accession>
<feature type="compositionally biased region" description="Basic residues" evidence="1">
    <location>
        <begin position="146"/>
        <end position="160"/>
    </location>
</feature>
<dbReference type="EMBL" id="CADCUS010000474">
    <property type="protein sequence ID" value="CAA9430562.1"/>
    <property type="molecule type" value="Genomic_DNA"/>
</dbReference>
<dbReference type="AlphaFoldDB" id="A0A6J4Q7L8"/>
<feature type="region of interest" description="Disordered" evidence="1">
    <location>
        <begin position="1"/>
        <end position="169"/>
    </location>
</feature>
<feature type="non-terminal residue" evidence="2">
    <location>
        <position position="169"/>
    </location>
</feature>
<evidence type="ECO:0000256" key="1">
    <source>
        <dbReference type="SAM" id="MobiDB-lite"/>
    </source>
</evidence>
<feature type="compositionally biased region" description="Basic residues" evidence="1">
    <location>
        <begin position="9"/>
        <end position="22"/>
    </location>
</feature>